<dbReference type="PROSITE" id="PS50222">
    <property type="entry name" value="EF_HAND_2"/>
    <property type="match status" value="2"/>
</dbReference>
<dbReference type="Gene3D" id="1.10.238.10">
    <property type="entry name" value="EF-hand"/>
    <property type="match status" value="1"/>
</dbReference>
<dbReference type="InterPro" id="IPR011992">
    <property type="entry name" value="EF-hand-dom_pair"/>
</dbReference>
<dbReference type="Proteomes" id="UP001530293">
    <property type="component" value="Unassembled WGS sequence"/>
</dbReference>
<feature type="transmembrane region" description="Helical" evidence="13">
    <location>
        <begin position="393"/>
        <end position="417"/>
    </location>
</feature>
<evidence type="ECO:0000259" key="15">
    <source>
        <dbReference type="PROSITE" id="PS51201"/>
    </source>
</evidence>
<evidence type="ECO:0000313" key="16">
    <source>
        <dbReference type="EMBL" id="KAL3769649.1"/>
    </source>
</evidence>
<dbReference type="PROSITE" id="PS51201">
    <property type="entry name" value="RCK_N"/>
    <property type="match status" value="1"/>
</dbReference>
<dbReference type="EMBL" id="JALLBG020000053">
    <property type="protein sequence ID" value="KAL3769649.1"/>
    <property type="molecule type" value="Genomic_DNA"/>
</dbReference>
<evidence type="ECO:0000256" key="9">
    <source>
        <dbReference type="ARBA" id="ARBA00022989"/>
    </source>
</evidence>
<proteinExistence type="predicted"/>
<keyword evidence="6" id="KW-0677">Repeat</keyword>
<feature type="compositionally biased region" description="Low complexity" evidence="12">
    <location>
        <begin position="53"/>
        <end position="70"/>
    </location>
</feature>
<dbReference type="SMART" id="SM00054">
    <property type="entry name" value="EFh"/>
    <property type="match status" value="2"/>
</dbReference>
<comment type="subcellular location">
    <subcellularLocation>
        <location evidence="1">Membrane</location>
        <topology evidence="1">Multi-pass membrane protein</topology>
    </subcellularLocation>
</comment>
<dbReference type="InterPro" id="IPR002048">
    <property type="entry name" value="EF_hand_dom"/>
</dbReference>
<dbReference type="PROSITE" id="PS00018">
    <property type="entry name" value="EF_HAND_1"/>
    <property type="match status" value="2"/>
</dbReference>
<dbReference type="Pfam" id="PF02254">
    <property type="entry name" value="TrkA_N"/>
    <property type="match status" value="1"/>
</dbReference>
<sequence>MKELIGIMISIGGASAFNSVPSTRRCITGRPSTSAPVLSRVPSLNEYWHKSSRGSGRWRPSPQRRNNSNNGHSRIIQHALPSPQELSQMLDGASSSLHATSYLNSVSDFLQSTTGTTISATTSTNHLHDHLSSWLLSDSSSSTSHNIGRMVHEVIDEVENEIRNEISEGNNHPDSITVTPEMEKASLNNVGHDLIIFLTICVVAAPLSAALNISPVLLYLAFGLVAGPHGMGLLRGNEEVGFELGDFGILFLLFVEGLNLSPERLRELGSFFSLGATQLLLSAGVIFFGFFLGGPLLFQVVSNPNVPIDPLIVQLLEQPVVAFAIAAAGSLSSSAFVLPILKEKGWEDRPDGIAALSILLLQDLAVAPLLVILPLIANVETGATTGSGGADPIALGILAFKATVGFGAVLALASVALRKVFQIVASSRSSQSFVAASLLVAVGMGVVSDFLGLSSTTGAFAAGVLLAESGYRAQIEADIAPFEGILLGVFFITAGSALDPETVIQCWPTLVVGIASFLIIKFGVVYSGGGALGLSKADAARVGLLLAGGGEFAFVIFNLAADKGIIPDTLGSLLTASVIISMALTPFLGEIADYVGKQLDVQEAQDVKEQWFGGENGSNIAYDVSIKDEGKIKEAFSRFDKDGNGEITAEELQNIFTLVGERDGEGKFLSLDQVKSIIRRFDDNDDGVLQYEEFAQLWMAKRRSAMSEESLRRAVVVCGYNEVGQQLCALLDKANIAGIPYVAFARKTEQLSASVIDGARVVYGDGTSAALIRAAGVQEPTAIAITYAEPERCLRATELLRDAFPDTPIFVRSNEQNELKKLIQAGATEVIVASGTVASSIGQLLGVRRDNRLGGEIDSSGTAIAFNNLATSLYPPVDKATDQKLSGLAEEIDSASDREEIRKLFRLFSTSLTLNEDGQAQVSELMDELLRTSDLSVTDEQVTDLLGSEYLNDPAMVDAMKKYVSFSEFIMLYRKNILLSKKQDAA</sequence>
<evidence type="ECO:0000259" key="14">
    <source>
        <dbReference type="PROSITE" id="PS50222"/>
    </source>
</evidence>
<feature type="region of interest" description="Disordered" evidence="12">
    <location>
        <begin position="48"/>
        <end position="74"/>
    </location>
</feature>
<dbReference type="InterPro" id="IPR006153">
    <property type="entry name" value="Cation/H_exchanger_TM"/>
</dbReference>
<protein>
    <recommendedName>
        <fullName evidence="18">Calmodulin</fullName>
    </recommendedName>
</protein>
<dbReference type="GO" id="GO:0006813">
    <property type="term" value="P:potassium ion transport"/>
    <property type="evidence" value="ECO:0007669"/>
    <property type="project" value="UniProtKB-KW"/>
</dbReference>
<keyword evidence="11 13" id="KW-0472">Membrane</keyword>
<feature type="transmembrane region" description="Helical" evidence="13">
    <location>
        <begin position="570"/>
        <end position="589"/>
    </location>
</feature>
<feature type="transmembrane region" description="Helical" evidence="13">
    <location>
        <begin position="540"/>
        <end position="561"/>
    </location>
</feature>
<name>A0ABD3N1Y9_9STRA</name>
<dbReference type="AlphaFoldDB" id="A0ABD3N1Y9"/>
<evidence type="ECO:0000256" key="12">
    <source>
        <dbReference type="SAM" id="MobiDB-lite"/>
    </source>
</evidence>
<evidence type="ECO:0000256" key="8">
    <source>
        <dbReference type="ARBA" id="ARBA00022958"/>
    </source>
</evidence>
<feature type="transmembrane region" description="Helical" evidence="13">
    <location>
        <begin position="353"/>
        <end position="373"/>
    </location>
</feature>
<gene>
    <name evidence="16" type="ORF">ACHAWU_010253</name>
</gene>
<dbReference type="GO" id="GO:0015297">
    <property type="term" value="F:antiporter activity"/>
    <property type="evidence" value="ECO:0007669"/>
    <property type="project" value="UniProtKB-KW"/>
</dbReference>
<reference evidence="16 17" key="1">
    <citation type="submission" date="2024-10" db="EMBL/GenBank/DDBJ databases">
        <title>Updated reference genomes for cyclostephanoid diatoms.</title>
        <authorList>
            <person name="Roberts W.R."/>
            <person name="Alverson A.J."/>
        </authorList>
    </citation>
    <scope>NUCLEOTIDE SEQUENCE [LARGE SCALE GENOMIC DNA]</scope>
    <source>
        <strain evidence="16 17">AJA232-27</strain>
    </source>
</reference>
<evidence type="ECO:0000256" key="13">
    <source>
        <dbReference type="SAM" id="Phobius"/>
    </source>
</evidence>
<dbReference type="InterPro" id="IPR003148">
    <property type="entry name" value="RCK_N"/>
</dbReference>
<evidence type="ECO:0000313" key="17">
    <source>
        <dbReference type="Proteomes" id="UP001530293"/>
    </source>
</evidence>
<dbReference type="SUPFAM" id="SSF51735">
    <property type="entry name" value="NAD(P)-binding Rossmann-fold domains"/>
    <property type="match status" value="1"/>
</dbReference>
<evidence type="ECO:0000256" key="2">
    <source>
        <dbReference type="ARBA" id="ARBA00022448"/>
    </source>
</evidence>
<feature type="domain" description="RCK N-terminal" evidence="15">
    <location>
        <begin position="712"/>
        <end position="832"/>
    </location>
</feature>
<feature type="transmembrane region" description="Helical" evidence="13">
    <location>
        <begin position="510"/>
        <end position="534"/>
    </location>
</feature>
<evidence type="ECO:0000256" key="1">
    <source>
        <dbReference type="ARBA" id="ARBA00004141"/>
    </source>
</evidence>
<dbReference type="Pfam" id="PF13499">
    <property type="entry name" value="EF-hand_7"/>
    <property type="match status" value="1"/>
</dbReference>
<feature type="domain" description="EF-hand" evidence="14">
    <location>
        <begin position="627"/>
        <end position="662"/>
    </location>
</feature>
<comment type="caution">
    <text evidence="16">The sequence shown here is derived from an EMBL/GenBank/DDBJ whole genome shotgun (WGS) entry which is preliminary data.</text>
</comment>
<feature type="domain" description="EF-hand" evidence="14">
    <location>
        <begin position="669"/>
        <end position="704"/>
    </location>
</feature>
<dbReference type="Gene3D" id="3.40.50.720">
    <property type="entry name" value="NAD(P)-binding Rossmann-like Domain"/>
    <property type="match status" value="1"/>
</dbReference>
<feature type="transmembrane region" description="Helical" evidence="13">
    <location>
        <begin position="479"/>
        <end position="498"/>
    </location>
</feature>
<dbReference type="InterPro" id="IPR018247">
    <property type="entry name" value="EF_Hand_1_Ca_BS"/>
</dbReference>
<evidence type="ECO:0000256" key="5">
    <source>
        <dbReference type="ARBA" id="ARBA00022692"/>
    </source>
</evidence>
<evidence type="ECO:0000256" key="6">
    <source>
        <dbReference type="ARBA" id="ARBA00022737"/>
    </source>
</evidence>
<feature type="transmembrane region" description="Helical" evidence="13">
    <location>
        <begin position="438"/>
        <end position="467"/>
    </location>
</feature>
<evidence type="ECO:0000256" key="4">
    <source>
        <dbReference type="ARBA" id="ARBA00022538"/>
    </source>
</evidence>
<dbReference type="Pfam" id="PF00999">
    <property type="entry name" value="Na_H_Exchanger"/>
    <property type="match status" value="1"/>
</dbReference>
<organism evidence="16 17">
    <name type="scientific">Discostella pseudostelligera</name>
    <dbReference type="NCBI Taxonomy" id="259834"/>
    <lineage>
        <taxon>Eukaryota</taxon>
        <taxon>Sar</taxon>
        <taxon>Stramenopiles</taxon>
        <taxon>Ochrophyta</taxon>
        <taxon>Bacillariophyta</taxon>
        <taxon>Coscinodiscophyceae</taxon>
        <taxon>Thalassiosirophycidae</taxon>
        <taxon>Stephanodiscales</taxon>
        <taxon>Stephanodiscaceae</taxon>
        <taxon>Discostella</taxon>
    </lineage>
</organism>
<dbReference type="PANTHER" id="PTHR46157:SF4">
    <property type="entry name" value="K(+) EFFLUX ANTIPORTER 3, CHLOROPLASTIC"/>
    <property type="match status" value="1"/>
</dbReference>
<accession>A0ABD3N1Y9</accession>
<evidence type="ECO:0008006" key="18">
    <source>
        <dbReference type="Google" id="ProtNLM"/>
    </source>
</evidence>
<feature type="transmembrane region" description="Helical" evidence="13">
    <location>
        <begin position="240"/>
        <end position="258"/>
    </location>
</feature>
<keyword evidence="5 13" id="KW-0812">Transmembrane</keyword>
<evidence type="ECO:0000256" key="7">
    <source>
        <dbReference type="ARBA" id="ARBA00022837"/>
    </source>
</evidence>
<keyword evidence="9 13" id="KW-1133">Transmembrane helix</keyword>
<keyword evidence="7" id="KW-0106">Calcium</keyword>
<keyword evidence="8" id="KW-0630">Potassium</keyword>
<dbReference type="SUPFAM" id="SSF47473">
    <property type="entry name" value="EF-hand"/>
    <property type="match status" value="1"/>
</dbReference>
<keyword evidence="4" id="KW-0633">Potassium transport</keyword>
<dbReference type="Gene3D" id="1.20.1530.20">
    <property type="match status" value="1"/>
</dbReference>
<dbReference type="GO" id="GO:0016020">
    <property type="term" value="C:membrane"/>
    <property type="evidence" value="ECO:0007669"/>
    <property type="project" value="UniProtKB-SubCell"/>
</dbReference>
<dbReference type="FunFam" id="1.10.238.10:FF:000003">
    <property type="entry name" value="Calmodulin A"/>
    <property type="match status" value="1"/>
</dbReference>
<dbReference type="PANTHER" id="PTHR46157">
    <property type="entry name" value="K(+) EFFLUX ANTIPORTER 3, CHLOROPLASTIC"/>
    <property type="match status" value="1"/>
</dbReference>
<feature type="transmembrane region" description="Helical" evidence="13">
    <location>
        <begin position="320"/>
        <end position="341"/>
    </location>
</feature>
<keyword evidence="10" id="KW-0406">Ion transport</keyword>
<feature type="transmembrane region" description="Helical" evidence="13">
    <location>
        <begin position="279"/>
        <end position="300"/>
    </location>
</feature>
<dbReference type="CDD" id="cd00051">
    <property type="entry name" value="EFh"/>
    <property type="match status" value="1"/>
</dbReference>
<keyword evidence="2" id="KW-0813">Transport</keyword>
<keyword evidence="3" id="KW-0050">Antiport</keyword>
<feature type="transmembrane region" description="Helical" evidence="13">
    <location>
        <begin position="194"/>
        <end position="211"/>
    </location>
</feature>
<dbReference type="InterPro" id="IPR036291">
    <property type="entry name" value="NAD(P)-bd_dom_sf"/>
</dbReference>
<evidence type="ECO:0000256" key="11">
    <source>
        <dbReference type="ARBA" id="ARBA00023136"/>
    </source>
</evidence>
<evidence type="ECO:0000256" key="3">
    <source>
        <dbReference type="ARBA" id="ARBA00022449"/>
    </source>
</evidence>
<keyword evidence="17" id="KW-1185">Reference proteome</keyword>
<dbReference type="InterPro" id="IPR038770">
    <property type="entry name" value="Na+/solute_symporter_sf"/>
</dbReference>
<evidence type="ECO:0000256" key="10">
    <source>
        <dbReference type="ARBA" id="ARBA00023065"/>
    </source>
</evidence>